<gene>
    <name evidence="6" type="ordered locus">Acid_2030</name>
</gene>
<protein>
    <submittedName>
        <fullName evidence="6">Aminotransferase</fullName>
        <ecNumber evidence="6">2.6.1.-</ecNumber>
    </submittedName>
</protein>
<dbReference type="eggNOG" id="COG0079">
    <property type="taxonomic scope" value="Bacteria"/>
</dbReference>
<sequence length="372" mass="40863" precursor="true">MLTRRNFATRLGLGAAAIRMLPEMAYAQRTAFRGADLSKNMVWLNSNENPAGPPQVSIDAMREVLPLSGRYHYQEFRDIQATIAASEGLTLDQIVLGAGSSEPLHTAVDVFTSPTRPLISVTPAYEGPIELARALGHPVVLTKLREDYTADVKKLAEAADKAHGGLIYLCNPNNPTAAAVKSTDVDWLVANLPANTTLLVDEAYIHFVESPDVKSAMPYVRQGKDVIVARTFSKIYGMAGLRAGFAAAKPEIIGRLAPLQMNVISYVTARAVVAALKDSATIVPERRATLAKTRRELCMWLKERNLKYIEPHANFLMIDTGRNAKQFISEMPKLGVAPGRPFPPLDNMLRVTIGTDAEMAKFRDVFWKVYKG</sequence>
<dbReference type="CDD" id="cd00609">
    <property type="entry name" value="AAT_like"/>
    <property type="match status" value="1"/>
</dbReference>
<dbReference type="InterPro" id="IPR015422">
    <property type="entry name" value="PyrdxlP-dep_Trfase_small"/>
</dbReference>
<keyword evidence="3 6" id="KW-0808">Transferase</keyword>
<evidence type="ECO:0000256" key="3">
    <source>
        <dbReference type="ARBA" id="ARBA00022679"/>
    </source>
</evidence>
<name>Q026P9_SOLUE</name>
<feature type="domain" description="Aminotransferase class I/classII large" evidence="5">
    <location>
        <begin position="40"/>
        <end position="363"/>
    </location>
</feature>
<dbReference type="OrthoDB" id="9813612at2"/>
<reference evidence="6" key="1">
    <citation type="submission" date="2006-10" db="EMBL/GenBank/DDBJ databases">
        <title>Complete sequence of Solibacter usitatus Ellin6076.</title>
        <authorList>
            <consortium name="US DOE Joint Genome Institute"/>
            <person name="Copeland A."/>
            <person name="Lucas S."/>
            <person name="Lapidus A."/>
            <person name="Barry K."/>
            <person name="Detter J.C."/>
            <person name="Glavina del Rio T."/>
            <person name="Hammon N."/>
            <person name="Israni S."/>
            <person name="Dalin E."/>
            <person name="Tice H."/>
            <person name="Pitluck S."/>
            <person name="Thompson L.S."/>
            <person name="Brettin T."/>
            <person name="Bruce D."/>
            <person name="Han C."/>
            <person name="Tapia R."/>
            <person name="Gilna P."/>
            <person name="Schmutz J."/>
            <person name="Larimer F."/>
            <person name="Land M."/>
            <person name="Hauser L."/>
            <person name="Kyrpides N."/>
            <person name="Mikhailova N."/>
            <person name="Janssen P.H."/>
            <person name="Kuske C.R."/>
            <person name="Richardson P."/>
        </authorList>
    </citation>
    <scope>NUCLEOTIDE SEQUENCE</scope>
    <source>
        <strain evidence="6">Ellin6076</strain>
    </source>
</reference>
<accession>Q026P9</accession>
<dbReference type="STRING" id="234267.Acid_2030"/>
<dbReference type="InterPro" id="IPR004839">
    <property type="entry name" value="Aminotransferase_I/II_large"/>
</dbReference>
<dbReference type="InterPro" id="IPR015424">
    <property type="entry name" value="PyrdxlP-dep_Trfase"/>
</dbReference>
<organism evidence="6">
    <name type="scientific">Solibacter usitatus (strain Ellin6076)</name>
    <dbReference type="NCBI Taxonomy" id="234267"/>
    <lineage>
        <taxon>Bacteria</taxon>
        <taxon>Pseudomonadati</taxon>
        <taxon>Acidobacteriota</taxon>
        <taxon>Terriglobia</taxon>
        <taxon>Bryobacterales</taxon>
        <taxon>Solibacteraceae</taxon>
        <taxon>Candidatus Solibacter</taxon>
    </lineage>
</organism>
<keyword evidence="4" id="KW-0663">Pyridoxal phosphate</keyword>
<evidence type="ECO:0000256" key="1">
    <source>
        <dbReference type="ARBA" id="ARBA00007970"/>
    </source>
</evidence>
<dbReference type="EMBL" id="CP000473">
    <property type="protein sequence ID" value="ABJ83020.1"/>
    <property type="molecule type" value="Genomic_DNA"/>
</dbReference>
<dbReference type="KEGG" id="sus:Acid_2030"/>
<comment type="similarity">
    <text evidence="1">Belongs to the class-II pyridoxal-phosphate-dependent aminotransferase family. Histidinol-phosphate aminotransferase subfamily.</text>
</comment>
<dbReference type="PANTHER" id="PTHR43643">
    <property type="entry name" value="HISTIDINOL-PHOSPHATE AMINOTRANSFERASE 2"/>
    <property type="match status" value="1"/>
</dbReference>
<dbReference type="Gene3D" id="3.40.640.10">
    <property type="entry name" value="Type I PLP-dependent aspartate aminotransferase-like (Major domain)"/>
    <property type="match status" value="1"/>
</dbReference>
<dbReference type="Pfam" id="PF00155">
    <property type="entry name" value="Aminotran_1_2"/>
    <property type="match status" value="1"/>
</dbReference>
<dbReference type="InterPro" id="IPR015421">
    <property type="entry name" value="PyrdxlP-dep_Trfase_major"/>
</dbReference>
<dbReference type="EC" id="2.6.1.-" evidence="6"/>
<keyword evidence="2 6" id="KW-0032">Aminotransferase</keyword>
<dbReference type="AlphaFoldDB" id="Q026P9"/>
<proteinExistence type="inferred from homology"/>
<dbReference type="HOGENOM" id="CLU_017584_3_3_0"/>
<dbReference type="GO" id="GO:0030170">
    <property type="term" value="F:pyridoxal phosphate binding"/>
    <property type="evidence" value="ECO:0007669"/>
    <property type="project" value="InterPro"/>
</dbReference>
<evidence type="ECO:0000256" key="4">
    <source>
        <dbReference type="ARBA" id="ARBA00022898"/>
    </source>
</evidence>
<dbReference type="InParanoid" id="Q026P9"/>
<evidence type="ECO:0000313" key="6">
    <source>
        <dbReference type="EMBL" id="ABJ83020.1"/>
    </source>
</evidence>
<dbReference type="GO" id="GO:0008483">
    <property type="term" value="F:transaminase activity"/>
    <property type="evidence" value="ECO:0007669"/>
    <property type="project" value="UniProtKB-KW"/>
</dbReference>
<dbReference type="SUPFAM" id="SSF53383">
    <property type="entry name" value="PLP-dependent transferases"/>
    <property type="match status" value="1"/>
</dbReference>
<dbReference type="Gene3D" id="3.90.1150.10">
    <property type="entry name" value="Aspartate Aminotransferase, domain 1"/>
    <property type="match status" value="1"/>
</dbReference>
<dbReference type="PANTHER" id="PTHR43643:SF3">
    <property type="entry name" value="HISTIDINOL-PHOSPHATE AMINOTRANSFERASE"/>
    <property type="match status" value="1"/>
</dbReference>
<evidence type="ECO:0000259" key="5">
    <source>
        <dbReference type="Pfam" id="PF00155"/>
    </source>
</evidence>
<evidence type="ECO:0000256" key="2">
    <source>
        <dbReference type="ARBA" id="ARBA00022576"/>
    </source>
</evidence>
<dbReference type="InterPro" id="IPR050106">
    <property type="entry name" value="HistidinolP_aminotransfase"/>
</dbReference>